<dbReference type="Pfam" id="PF00583">
    <property type="entry name" value="Acetyltransf_1"/>
    <property type="match status" value="1"/>
</dbReference>
<dbReference type="InterPro" id="IPR016181">
    <property type="entry name" value="Acyl_CoA_acyltransferase"/>
</dbReference>
<protein>
    <recommendedName>
        <fullName evidence="1">N-acetyltransferase domain-containing protein</fullName>
    </recommendedName>
</protein>
<dbReference type="OrthoDB" id="41532at2759"/>
<dbReference type="Gene3D" id="3.40.630.30">
    <property type="match status" value="1"/>
</dbReference>
<dbReference type="InterPro" id="IPR000182">
    <property type="entry name" value="GNAT_dom"/>
</dbReference>
<evidence type="ECO:0000259" key="1">
    <source>
        <dbReference type="Pfam" id="PF00583"/>
    </source>
</evidence>
<evidence type="ECO:0000313" key="2">
    <source>
        <dbReference type="EMBL" id="KAJ5246810.1"/>
    </source>
</evidence>
<gene>
    <name evidence="2" type="ORF">N7468_001793</name>
</gene>
<dbReference type="CDD" id="cd04301">
    <property type="entry name" value="NAT_SF"/>
    <property type="match status" value="1"/>
</dbReference>
<dbReference type="EMBL" id="JAPQKS010000002">
    <property type="protein sequence ID" value="KAJ5246810.1"/>
    <property type="molecule type" value="Genomic_DNA"/>
</dbReference>
<dbReference type="RefSeq" id="XP_058334231.1">
    <property type="nucleotide sequence ID" value="XM_058471090.1"/>
</dbReference>
<dbReference type="Proteomes" id="UP001150941">
    <property type="component" value="Unassembled WGS sequence"/>
</dbReference>
<dbReference type="GeneID" id="83198393"/>
<reference evidence="2" key="1">
    <citation type="submission" date="2022-11" db="EMBL/GenBank/DDBJ databases">
        <authorList>
            <person name="Petersen C."/>
        </authorList>
    </citation>
    <scope>NUCLEOTIDE SEQUENCE</scope>
    <source>
        <strain evidence="2">IBT 19713</strain>
    </source>
</reference>
<reference evidence="2" key="2">
    <citation type="journal article" date="2023" name="IMA Fungus">
        <title>Comparative genomic study of the Penicillium genus elucidates a diverse pangenome and 15 lateral gene transfer events.</title>
        <authorList>
            <person name="Petersen C."/>
            <person name="Sorensen T."/>
            <person name="Nielsen M.R."/>
            <person name="Sondergaard T.E."/>
            <person name="Sorensen J.L."/>
            <person name="Fitzpatrick D.A."/>
            <person name="Frisvad J.C."/>
            <person name="Nielsen K.L."/>
        </authorList>
    </citation>
    <scope>NUCLEOTIDE SEQUENCE</scope>
    <source>
        <strain evidence="2">IBT 19713</strain>
    </source>
</reference>
<proteinExistence type="predicted"/>
<name>A0A9W9PHG0_9EURO</name>
<comment type="caution">
    <text evidence="2">The sequence shown here is derived from an EMBL/GenBank/DDBJ whole genome shotgun (WGS) entry which is preliminary data.</text>
</comment>
<accession>A0A9W9PHG0</accession>
<keyword evidence="3" id="KW-1185">Reference proteome</keyword>
<dbReference type="AlphaFoldDB" id="A0A9W9PHG0"/>
<organism evidence="2 3">
    <name type="scientific">Penicillium chermesinum</name>
    <dbReference type="NCBI Taxonomy" id="63820"/>
    <lineage>
        <taxon>Eukaryota</taxon>
        <taxon>Fungi</taxon>
        <taxon>Dikarya</taxon>
        <taxon>Ascomycota</taxon>
        <taxon>Pezizomycotina</taxon>
        <taxon>Eurotiomycetes</taxon>
        <taxon>Eurotiomycetidae</taxon>
        <taxon>Eurotiales</taxon>
        <taxon>Aspergillaceae</taxon>
        <taxon>Penicillium</taxon>
    </lineage>
</organism>
<feature type="domain" description="N-acetyltransferase" evidence="1">
    <location>
        <begin position="113"/>
        <end position="181"/>
    </location>
</feature>
<evidence type="ECO:0000313" key="3">
    <source>
        <dbReference type="Proteomes" id="UP001150941"/>
    </source>
</evidence>
<sequence length="227" mass="25225">MAKDHIYSYFRVSKSDAVHESAQKYRDLRLRALQASPASFSSTYDIEAAFSESDWVERLTIPGREVFICAATAPNQSANGSDWVNWVGQVTIRGPLSQAEFTLPAESGQPDPRSDQEEERWQMLSLFILPEHQGGGLGGNLCREALGYLQHYQPSPPSVLVRLMVKVENQATVRLYQRLGFAVVGMSTLAEALIANGDGHLLPKDLSDTKYSGRRGGVIMTFRMFRA</sequence>
<dbReference type="GO" id="GO:0016747">
    <property type="term" value="F:acyltransferase activity, transferring groups other than amino-acyl groups"/>
    <property type="evidence" value="ECO:0007669"/>
    <property type="project" value="InterPro"/>
</dbReference>
<dbReference type="SUPFAM" id="SSF55729">
    <property type="entry name" value="Acyl-CoA N-acyltransferases (Nat)"/>
    <property type="match status" value="1"/>
</dbReference>